<keyword evidence="2" id="KW-0408">Iron</keyword>
<evidence type="ECO:0000259" key="3">
    <source>
        <dbReference type="Pfam" id="PF03171"/>
    </source>
</evidence>
<evidence type="ECO:0000313" key="4">
    <source>
        <dbReference type="EMBL" id="KAL3714018.1"/>
    </source>
</evidence>
<dbReference type="Proteomes" id="UP001634007">
    <property type="component" value="Unassembled WGS sequence"/>
</dbReference>
<feature type="domain" description="Isopenicillin N synthase-like Fe(2+) 2OG dioxygenase" evidence="3">
    <location>
        <begin position="5"/>
        <end position="56"/>
    </location>
</feature>
<evidence type="ECO:0000313" key="5">
    <source>
        <dbReference type="Proteomes" id="UP001634007"/>
    </source>
</evidence>
<comment type="caution">
    <text evidence="4">The sequence shown here is derived from an EMBL/GenBank/DDBJ whole genome shotgun (WGS) entry which is preliminary data.</text>
</comment>
<dbReference type="Pfam" id="PF03171">
    <property type="entry name" value="2OG-FeII_Oxy"/>
    <property type="match status" value="1"/>
</dbReference>
<reference evidence="4 5" key="1">
    <citation type="submission" date="2024-11" db="EMBL/GenBank/DDBJ databases">
        <title>Chromosome-level genome assembly of Eucalyptus globulus Labill. provides insights into its genome evolution.</title>
        <authorList>
            <person name="Li X."/>
        </authorList>
    </citation>
    <scope>NUCLEOTIDE SEQUENCE [LARGE SCALE GENOMIC DNA]</scope>
    <source>
        <strain evidence="4">CL2024</strain>
        <tissue evidence="4">Fresh tender leaves</tissue>
    </source>
</reference>
<gene>
    <name evidence="4" type="ORF">ACJRO7_006030</name>
</gene>
<accession>A0ABD3IKN5</accession>
<dbReference type="InterPro" id="IPR050295">
    <property type="entry name" value="Plant_2OG-oxidoreductases"/>
</dbReference>
<dbReference type="InterPro" id="IPR044861">
    <property type="entry name" value="IPNS-like_FE2OG_OXY"/>
</dbReference>
<keyword evidence="1" id="KW-0479">Metal-binding</keyword>
<dbReference type="PANTHER" id="PTHR47991">
    <property type="entry name" value="OXOGLUTARATE/IRON-DEPENDENT DIOXYGENASE"/>
    <property type="match status" value="1"/>
</dbReference>
<organism evidence="4 5">
    <name type="scientific">Eucalyptus globulus</name>
    <name type="common">Tasmanian blue gum</name>
    <dbReference type="NCBI Taxonomy" id="34317"/>
    <lineage>
        <taxon>Eukaryota</taxon>
        <taxon>Viridiplantae</taxon>
        <taxon>Streptophyta</taxon>
        <taxon>Embryophyta</taxon>
        <taxon>Tracheophyta</taxon>
        <taxon>Spermatophyta</taxon>
        <taxon>Magnoliopsida</taxon>
        <taxon>eudicotyledons</taxon>
        <taxon>Gunneridae</taxon>
        <taxon>Pentapetalae</taxon>
        <taxon>rosids</taxon>
        <taxon>malvids</taxon>
        <taxon>Myrtales</taxon>
        <taxon>Myrtaceae</taxon>
        <taxon>Myrtoideae</taxon>
        <taxon>Eucalypteae</taxon>
        <taxon>Eucalyptus</taxon>
    </lineage>
</organism>
<keyword evidence="5" id="KW-1185">Reference proteome</keyword>
<dbReference type="GO" id="GO:0046872">
    <property type="term" value="F:metal ion binding"/>
    <property type="evidence" value="ECO:0007669"/>
    <property type="project" value="UniProtKB-KW"/>
</dbReference>
<evidence type="ECO:0000256" key="2">
    <source>
        <dbReference type="ARBA" id="ARBA00023004"/>
    </source>
</evidence>
<dbReference type="InterPro" id="IPR027443">
    <property type="entry name" value="IPNS-like_sf"/>
</dbReference>
<dbReference type="EMBL" id="JBJKBG010000011">
    <property type="protein sequence ID" value="KAL3714018.1"/>
    <property type="molecule type" value="Genomic_DNA"/>
</dbReference>
<dbReference type="Gene3D" id="2.60.120.330">
    <property type="entry name" value="B-lactam Antibiotic, Isopenicillin N Synthase, Chain"/>
    <property type="match status" value="1"/>
</dbReference>
<evidence type="ECO:0000256" key="1">
    <source>
        <dbReference type="ARBA" id="ARBA00022723"/>
    </source>
</evidence>
<name>A0ABD3IKN5_EUCGL</name>
<protein>
    <recommendedName>
        <fullName evidence="3">Isopenicillin N synthase-like Fe(2+) 2OG dioxygenase domain-containing protein</fullName>
    </recommendedName>
</protein>
<sequence>MDAEDGGAWKLVPKIDGALQVHIGDHIEGLSNGLYTSLVHRAILNGERTRISIASLHSLSMDEKIGTAKEPVSEHQPMDSHVRSFRHFLNFLPTTDFAEGKSFISTLRTKK</sequence>
<dbReference type="AlphaFoldDB" id="A0ABD3IKN5"/>
<proteinExistence type="predicted"/>
<dbReference type="SUPFAM" id="SSF51197">
    <property type="entry name" value="Clavaminate synthase-like"/>
    <property type="match status" value="1"/>
</dbReference>